<keyword evidence="3" id="KW-1185">Reference proteome</keyword>
<evidence type="ECO:0000256" key="1">
    <source>
        <dbReference type="ARBA" id="ARBA00006658"/>
    </source>
</evidence>
<protein>
    <submittedName>
        <fullName evidence="2">Uncharacterized protein</fullName>
    </submittedName>
</protein>
<dbReference type="GO" id="GO:0005829">
    <property type="term" value="C:cytosol"/>
    <property type="evidence" value="ECO:0007669"/>
    <property type="project" value="TreeGrafter"/>
</dbReference>
<evidence type="ECO:0000313" key="2">
    <source>
        <dbReference type="EMBL" id="KAK1602631.1"/>
    </source>
</evidence>
<dbReference type="InterPro" id="IPR007303">
    <property type="entry name" value="TIP41-like"/>
</dbReference>
<comment type="similarity">
    <text evidence="1">Belongs to the TIP41 family.</text>
</comment>
<dbReference type="Proteomes" id="UP001231189">
    <property type="component" value="Unassembled WGS sequence"/>
</dbReference>
<evidence type="ECO:0000313" key="3">
    <source>
        <dbReference type="Proteomes" id="UP001231189"/>
    </source>
</evidence>
<dbReference type="AlphaFoldDB" id="A0AAD8VEX8"/>
<dbReference type="PANTHER" id="PTHR21021">
    <property type="entry name" value="GAF/PUTATIVE CYTOSKELETAL PROTEIN"/>
    <property type="match status" value="1"/>
</dbReference>
<accession>A0AAD8VEX8</accession>
<name>A0AAD8VEX8_LOLMU</name>
<reference evidence="2" key="1">
    <citation type="submission" date="2023-07" db="EMBL/GenBank/DDBJ databases">
        <title>A chromosome-level genome assembly of Lolium multiflorum.</title>
        <authorList>
            <person name="Chen Y."/>
            <person name="Copetti D."/>
            <person name="Kolliker R."/>
            <person name="Studer B."/>
        </authorList>
    </citation>
    <scope>NUCLEOTIDE SEQUENCE</scope>
    <source>
        <strain evidence="2">02402/16</strain>
        <tissue evidence="2">Leaf</tissue>
    </source>
</reference>
<organism evidence="2 3">
    <name type="scientific">Lolium multiflorum</name>
    <name type="common">Italian ryegrass</name>
    <name type="synonym">Lolium perenne subsp. multiflorum</name>
    <dbReference type="NCBI Taxonomy" id="4521"/>
    <lineage>
        <taxon>Eukaryota</taxon>
        <taxon>Viridiplantae</taxon>
        <taxon>Streptophyta</taxon>
        <taxon>Embryophyta</taxon>
        <taxon>Tracheophyta</taxon>
        <taxon>Spermatophyta</taxon>
        <taxon>Magnoliopsida</taxon>
        <taxon>Liliopsida</taxon>
        <taxon>Poales</taxon>
        <taxon>Poaceae</taxon>
        <taxon>BOP clade</taxon>
        <taxon>Pooideae</taxon>
        <taxon>Poodae</taxon>
        <taxon>Poeae</taxon>
        <taxon>Poeae Chloroplast Group 2 (Poeae type)</taxon>
        <taxon>Loliodinae</taxon>
        <taxon>Loliinae</taxon>
        <taxon>Lolium</taxon>
    </lineage>
</organism>
<dbReference type="EMBL" id="JAUUTY010000217">
    <property type="protein sequence ID" value="KAK1602631.1"/>
    <property type="molecule type" value="Genomic_DNA"/>
</dbReference>
<sequence>MRLHFNALEAFREWKEEALTPVQVPTITKWKFRSNPSDQVILDYDYTFTTPYCGMQTCLDECSSLCWQHTDDQMDLVALSAKEPIIFYDELQSAHDNGPYSVVIDKVNPLPSTEYYDLIVHDERILQHNHRNHLYKKLIEVFNLDPYLFSYNTAKEVGYTNLAEKCNPHVRGPFGVKYHAQALKYFVFEIQWL</sequence>
<comment type="caution">
    <text evidence="2">The sequence shown here is derived from an EMBL/GenBank/DDBJ whole genome shotgun (WGS) entry which is preliminary data.</text>
</comment>
<dbReference type="Pfam" id="PF04176">
    <property type="entry name" value="TIP41"/>
    <property type="match status" value="1"/>
</dbReference>
<dbReference type="GO" id="GO:0031929">
    <property type="term" value="P:TOR signaling"/>
    <property type="evidence" value="ECO:0007669"/>
    <property type="project" value="TreeGrafter"/>
</dbReference>
<gene>
    <name evidence="2" type="ORF">QYE76_048182</name>
</gene>
<dbReference type="PANTHER" id="PTHR21021:SF16">
    <property type="entry name" value="TIP41-LIKE PROTEIN"/>
    <property type="match status" value="1"/>
</dbReference>
<proteinExistence type="inferred from homology"/>
<dbReference type="InterPro" id="IPR051330">
    <property type="entry name" value="Phosphatase_reg/MetRdx"/>
</dbReference>